<organism evidence="1">
    <name type="scientific">Ananas comosus var. bracteatus</name>
    <name type="common">red pineapple</name>
    <dbReference type="NCBI Taxonomy" id="296719"/>
    <lineage>
        <taxon>Eukaryota</taxon>
        <taxon>Viridiplantae</taxon>
        <taxon>Streptophyta</taxon>
        <taxon>Embryophyta</taxon>
        <taxon>Tracheophyta</taxon>
        <taxon>Spermatophyta</taxon>
        <taxon>Magnoliopsida</taxon>
        <taxon>Liliopsida</taxon>
        <taxon>Poales</taxon>
        <taxon>Bromeliaceae</taxon>
        <taxon>Bromelioideae</taxon>
        <taxon>Ananas</taxon>
    </lineage>
</organism>
<accession>A0A6V7QC90</accession>
<evidence type="ECO:0000313" key="1">
    <source>
        <dbReference type="EMBL" id="CAD1840455.1"/>
    </source>
</evidence>
<name>A0A6V7QC90_ANACO</name>
<protein>
    <submittedName>
        <fullName evidence="1">Uncharacterized protein</fullName>
    </submittedName>
</protein>
<sequence length="110" mass="12384">MFVAVVEPWANRGGSVRSASVYGPESTKLAIAGRDRLNGAPEVATKEEKTAMKKVMVRERIHRALNQFCPEDASIPILKTEMEEKTMMEEVAVRARIHYALRMLRINKGI</sequence>
<proteinExistence type="predicted"/>
<dbReference type="AlphaFoldDB" id="A0A6V7QC90"/>
<dbReference type="EMBL" id="LR862135">
    <property type="protein sequence ID" value="CAD1840455.1"/>
    <property type="molecule type" value="Genomic_DNA"/>
</dbReference>
<reference evidence="1" key="1">
    <citation type="submission" date="2020-07" db="EMBL/GenBank/DDBJ databases">
        <authorList>
            <person name="Lin J."/>
        </authorList>
    </citation>
    <scope>NUCLEOTIDE SEQUENCE</scope>
</reference>
<gene>
    <name evidence="1" type="ORF">CB5_LOCUS23666</name>
</gene>